<protein>
    <submittedName>
        <fullName evidence="2">Uncharacterized protein</fullName>
    </submittedName>
</protein>
<evidence type="ECO:0000313" key="2">
    <source>
        <dbReference type="EMBL" id="KAG6596209.1"/>
    </source>
</evidence>
<dbReference type="PANTHER" id="PTHR33983">
    <property type="entry name" value="OS07G0185900 PROTEIN"/>
    <property type="match status" value="1"/>
</dbReference>
<comment type="caution">
    <text evidence="2">The sequence shown here is derived from an EMBL/GenBank/DDBJ whole genome shotgun (WGS) entry which is preliminary data.</text>
</comment>
<reference evidence="2 3" key="1">
    <citation type="journal article" date="2021" name="Hortic Res">
        <title>The domestication of Cucurbita argyrosperma as revealed by the genome of its wild relative.</title>
        <authorList>
            <person name="Barrera-Redondo J."/>
            <person name="Sanchez-de la Vega G."/>
            <person name="Aguirre-Liguori J.A."/>
            <person name="Castellanos-Morales G."/>
            <person name="Gutierrez-Guerrero Y.T."/>
            <person name="Aguirre-Dugua X."/>
            <person name="Aguirre-Planter E."/>
            <person name="Tenaillon M.I."/>
            <person name="Lira-Saade R."/>
            <person name="Eguiarte L.E."/>
        </authorList>
    </citation>
    <scope>NUCLEOTIDE SEQUENCE [LARGE SCALE GENOMIC DNA]</scope>
    <source>
        <strain evidence="2">JBR-2021</strain>
    </source>
</reference>
<evidence type="ECO:0000256" key="1">
    <source>
        <dbReference type="SAM" id="Phobius"/>
    </source>
</evidence>
<dbReference type="AlphaFoldDB" id="A0AAV6NEE1"/>
<sequence>MGRLYKPALAPIFISQIDFFLLVFIASLYFSSKTSMGKFVELLDVGVRMAARFHSHCPQTARLYYHPPSDHDGDHHHHHNYFHHVFQAYDGGRHAGPSTDLVEACGVDTVAMARGSDAEVVSFIQQLLMI</sequence>
<feature type="transmembrane region" description="Helical" evidence="1">
    <location>
        <begin position="12"/>
        <end position="30"/>
    </location>
</feature>
<keyword evidence="1" id="KW-0472">Membrane</keyword>
<name>A0AAV6NEE1_9ROSI</name>
<feature type="non-terminal residue" evidence="2">
    <location>
        <position position="1"/>
    </location>
</feature>
<keyword evidence="1" id="KW-0812">Transmembrane</keyword>
<dbReference type="PANTHER" id="PTHR33983:SF16">
    <property type="match status" value="1"/>
</dbReference>
<gene>
    <name evidence="2" type="ORF">SDJN03_09389</name>
</gene>
<accession>A0AAV6NEE1</accession>
<dbReference type="Proteomes" id="UP000685013">
    <property type="component" value="Chromosome 6"/>
</dbReference>
<organism evidence="2 3">
    <name type="scientific">Cucurbita argyrosperma subsp. sororia</name>
    <dbReference type="NCBI Taxonomy" id="37648"/>
    <lineage>
        <taxon>Eukaryota</taxon>
        <taxon>Viridiplantae</taxon>
        <taxon>Streptophyta</taxon>
        <taxon>Embryophyta</taxon>
        <taxon>Tracheophyta</taxon>
        <taxon>Spermatophyta</taxon>
        <taxon>Magnoliopsida</taxon>
        <taxon>eudicotyledons</taxon>
        <taxon>Gunneridae</taxon>
        <taxon>Pentapetalae</taxon>
        <taxon>rosids</taxon>
        <taxon>fabids</taxon>
        <taxon>Cucurbitales</taxon>
        <taxon>Cucurbitaceae</taxon>
        <taxon>Cucurbiteae</taxon>
        <taxon>Cucurbita</taxon>
    </lineage>
</organism>
<keyword evidence="3" id="KW-1185">Reference proteome</keyword>
<dbReference type="EMBL" id="JAGKQH010000006">
    <property type="protein sequence ID" value="KAG6596209.1"/>
    <property type="molecule type" value="Genomic_DNA"/>
</dbReference>
<keyword evidence="1" id="KW-1133">Transmembrane helix</keyword>
<evidence type="ECO:0000313" key="3">
    <source>
        <dbReference type="Proteomes" id="UP000685013"/>
    </source>
</evidence>
<proteinExistence type="predicted"/>